<keyword evidence="2" id="KW-1185">Reference proteome</keyword>
<gene>
    <name evidence="1" type="ORF">M9H77_07805</name>
</gene>
<sequence length="102" mass="11772">MNLALNLLHPGARNSQEDITSSLVSNLALELENPVPDPLDTFTYTNHSNVTRNSDQMAEMRTNNKHDIQRRSEDDEMNPFLFKILWFWRLPRWSNSVDGGEG</sequence>
<organism evidence="1 2">
    <name type="scientific">Catharanthus roseus</name>
    <name type="common">Madagascar periwinkle</name>
    <name type="synonym">Vinca rosea</name>
    <dbReference type="NCBI Taxonomy" id="4058"/>
    <lineage>
        <taxon>Eukaryota</taxon>
        <taxon>Viridiplantae</taxon>
        <taxon>Streptophyta</taxon>
        <taxon>Embryophyta</taxon>
        <taxon>Tracheophyta</taxon>
        <taxon>Spermatophyta</taxon>
        <taxon>Magnoliopsida</taxon>
        <taxon>eudicotyledons</taxon>
        <taxon>Gunneridae</taxon>
        <taxon>Pentapetalae</taxon>
        <taxon>asterids</taxon>
        <taxon>lamiids</taxon>
        <taxon>Gentianales</taxon>
        <taxon>Apocynaceae</taxon>
        <taxon>Rauvolfioideae</taxon>
        <taxon>Vinceae</taxon>
        <taxon>Catharanthinae</taxon>
        <taxon>Catharanthus</taxon>
    </lineage>
</organism>
<comment type="caution">
    <text evidence="1">The sequence shown here is derived from an EMBL/GenBank/DDBJ whole genome shotgun (WGS) entry which is preliminary data.</text>
</comment>
<dbReference type="EMBL" id="CM044702">
    <property type="protein sequence ID" value="KAI5676855.1"/>
    <property type="molecule type" value="Genomic_DNA"/>
</dbReference>
<proteinExistence type="predicted"/>
<reference evidence="2" key="1">
    <citation type="journal article" date="2023" name="Nat. Plants">
        <title>Single-cell RNA sequencing provides a high-resolution roadmap for understanding the multicellular compartmentation of specialized metabolism.</title>
        <authorList>
            <person name="Sun S."/>
            <person name="Shen X."/>
            <person name="Li Y."/>
            <person name="Li Y."/>
            <person name="Wang S."/>
            <person name="Li R."/>
            <person name="Zhang H."/>
            <person name="Shen G."/>
            <person name="Guo B."/>
            <person name="Wei J."/>
            <person name="Xu J."/>
            <person name="St-Pierre B."/>
            <person name="Chen S."/>
            <person name="Sun C."/>
        </authorList>
    </citation>
    <scope>NUCLEOTIDE SEQUENCE [LARGE SCALE GENOMIC DNA]</scope>
</reference>
<protein>
    <submittedName>
        <fullName evidence="1">Uncharacterized protein</fullName>
    </submittedName>
</protein>
<evidence type="ECO:0000313" key="1">
    <source>
        <dbReference type="EMBL" id="KAI5676855.1"/>
    </source>
</evidence>
<dbReference type="Proteomes" id="UP001060085">
    <property type="component" value="Linkage Group LG02"/>
</dbReference>
<evidence type="ECO:0000313" key="2">
    <source>
        <dbReference type="Proteomes" id="UP001060085"/>
    </source>
</evidence>
<accession>A0ACC0BW15</accession>
<name>A0ACC0BW15_CATRO</name>